<sequence>MADNEPEHSIENSDSNYDHDSEELDGMLDPTPRGEYVSLTERNRTESPLLRLPAELRTLIFRYAFTGLYIQTPKSRIFKPKNVAHPDLLRVSRVVYAECRFLPFTNARFIFATGLVEATVKGALLGSSIDYWGGRDHMNDFEILTRLQLSELRPRLAPIFNYSAQVNRIATMHTRVHNIHPILEDIKSLPGLKHIILRPCCNMHRSQEHIREEWLRWDQQKFTYIRGAVPSSIRVIFEAEDLLDYELEN</sequence>
<dbReference type="PANTHER" id="PTHR42085">
    <property type="entry name" value="F-BOX DOMAIN-CONTAINING PROTEIN"/>
    <property type="match status" value="1"/>
</dbReference>
<gene>
    <name evidence="2" type="ORF">P171DRAFT_523159</name>
</gene>
<dbReference type="AlphaFoldDB" id="A0A9P4PDX0"/>
<protein>
    <recommendedName>
        <fullName evidence="4">F-box domain-containing protein</fullName>
    </recommendedName>
</protein>
<proteinExistence type="predicted"/>
<accession>A0A9P4PDX0</accession>
<evidence type="ECO:0000313" key="2">
    <source>
        <dbReference type="EMBL" id="KAF2442321.1"/>
    </source>
</evidence>
<comment type="caution">
    <text evidence="2">The sequence shown here is derived from an EMBL/GenBank/DDBJ whole genome shotgun (WGS) entry which is preliminary data.</text>
</comment>
<dbReference type="Proteomes" id="UP000799764">
    <property type="component" value="Unassembled WGS sequence"/>
</dbReference>
<dbReference type="PANTHER" id="PTHR42085:SF1">
    <property type="entry name" value="F-BOX DOMAIN-CONTAINING PROTEIN"/>
    <property type="match status" value="1"/>
</dbReference>
<feature type="compositionally biased region" description="Basic and acidic residues" evidence="1">
    <location>
        <begin position="1"/>
        <end position="19"/>
    </location>
</feature>
<evidence type="ECO:0000313" key="3">
    <source>
        <dbReference type="Proteomes" id="UP000799764"/>
    </source>
</evidence>
<keyword evidence="3" id="KW-1185">Reference proteome</keyword>
<name>A0A9P4PDX0_9PLEO</name>
<dbReference type="OrthoDB" id="5413827at2759"/>
<evidence type="ECO:0008006" key="4">
    <source>
        <dbReference type="Google" id="ProtNLM"/>
    </source>
</evidence>
<feature type="region of interest" description="Disordered" evidence="1">
    <location>
        <begin position="1"/>
        <end position="34"/>
    </location>
</feature>
<dbReference type="EMBL" id="MU001504">
    <property type="protein sequence ID" value="KAF2442321.1"/>
    <property type="molecule type" value="Genomic_DNA"/>
</dbReference>
<reference evidence="2" key="1">
    <citation type="journal article" date="2020" name="Stud. Mycol.">
        <title>101 Dothideomycetes genomes: a test case for predicting lifestyles and emergence of pathogens.</title>
        <authorList>
            <person name="Haridas S."/>
            <person name="Albert R."/>
            <person name="Binder M."/>
            <person name="Bloem J."/>
            <person name="Labutti K."/>
            <person name="Salamov A."/>
            <person name="Andreopoulos B."/>
            <person name="Baker S."/>
            <person name="Barry K."/>
            <person name="Bills G."/>
            <person name="Bluhm B."/>
            <person name="Cannon C."/>
            <person name="Castanera R."/>
            <person name="Culley D."/>
            <person name="Daum C."/>
            <person name="Ezra D."/>
            <person name="Gonzalez J."/>
            <person name="Henrissat B."/>
            <person name="Kuo A."/>
            <person name="Liang C."/>
            <person name="Lipzen A."/>
            <person name="Lutzoni F."/>
            <person name="Magnuson J."/>
            <person name="Mondo S."/>
            <person name="Nolan M."/>
            <person name="Ohm R."/>
            <person name="Pangilinan J."/>
            <person name="Park H.-J."/>
            <person name="Ramirez L."/>
            <person name="Alfaro M."/>
            <person name="Sun H."/>
            <person name="Tritt A."/>
            <person name="Yoshinaga Y."/>
            <person name="Zwiers L.-H."/>
            <person name="Turgeon B."/>
            <person name="Goodwin S."/>
            <person name="Spatafora J."/>
            <person name="Crous P."/>
            <person name="Grigoriev I."/>
        </authorList>
    </citation>
    <scope>NUCLEOTIDE SEQUENCE</scope>
    <source>
        <strain evidence="2">CBS 690.94</strain>
    </source>
</reference>
<organism evidence="2 3">
    <name type="scientific">Karstenula rhodostoma CBS 690.94</name>
    <dbReference type="NCBI Taxonomy" id="1392251"/>
    <lineage>
        <taxon>Eukaryota</taxon>
        <taxon>Fungi</taxon>
        <taxon>Dikarya</taxon>
        <taxon>Ascomycota</taxon>
        <taxon>Pezizomycotina</taxon>
        <taxon>Dothideomycetes</taxon>
        <taxon>Pleosporomycetidae</taxon>
        <taxon>Pleosporales</taxon>
        <taxon>Massarineae</taxon>
        <taxon>Didymosphaeriaceae</taxon>
        <taxon>Karstenula</taxon>
    </lineage>
</organism>
<dbReference type="InterPro" id="IPR038883">
    <property type="entry name" value="AN11006-like"/>
</dbReference>
<evidence type="ECO:0000256" key="1">
    <source>
        <dbReference type="SAM" id="MobiDB-lite"/>
    </source>
</evidence>